<sequence length="140" mass="15331">AGSAGSPLEPGRIFLRHGSAQGGRGASAAVPRHGRGHHQRSFGAGLLRRSRSLPDHDQPAAAPDEYDRALQCQRARRRRRRVRAGWRGAPRDRAGVDRLRRRSATGPQAREVADPRCARERAQEGWSQARAQGTAVHQAV</sequence>
<evidence type="ECO:0000313" key="2">
    <source>
        <dbReference type="EMBL" id="CAA9577851.1"/>
    </source>
</evidence>
<feature type="compositionally biased region" description="Basic residues" evidence="1">
    <location>
        <begin position="74"/>
        <end position="84"/>
    </location>
</feature>
<feature type="region of interest" description="Disordered" evidence="1">
    <location>
        <begin position="1"/>
        <end position="140"/>
    </location>
</feature>
<dbReference type="EMBL" id="CADCWN010000211">
    <property type="protein sequence ID" value="CAA9577851.1"/>
    <property type="molecule type" value="Genomic_DNA"/>
</dbReference>
<feature type="compositionally biased region" description="Basic and acidic residues" evidence="1">
    <location>
        <begin position="89"/>
        <end position="98"/>
    </location>
</feature>
<accession>A0A6J4VGK8</accession>
<keyword evidence="2" id="KW-0689">Ribosomal protein</keyword>
<evidence type="ECO:0000256" key="1">
    <source>
        <dbReference type="SAM" id="MobiDB-lite"/>
    </source>
</evidence>
<gene>
    <name evidence="2" type="ORF">AVDCRST_MAG18-2755</name>
</gene>
<feature type="non-terminal residue" evidence="2">
    <location>
        <position position="140"/>
    </location>
</feature>
<keyword evidence="2" id="KW-0687">Ribonucleoprotein</keyword>
<reference evidence="2" key="1">
    <citation type="submission" date="2020-02" db="EMBL/GenBank/DDBJ databases">
        <authorList>
            <person name="Meier V. D."/>
        </authorList>
    </citation>
    <scope>NUCLEOTIDE SEQUENCE</scope>
    <source>
        <strain evidence="2">AVDCRST_MAG18</strain>
    </source>
</reference>
<organism evidence="2">
    <name type="scientific">uncultured Thermomicrobiales bacterium</name>
    <dbReference type="NCBI Taxonomy" id="1645740"/>
    <lineage>
        <taxon>Bacteria</taxon>
        <taxon>Pseudomonadati</taxon>
        <taxon>Thermomicrobiota</taxon>
        <taxon>Thermomicrobia</taxon>
        <taxon>Thermomicrobiales</taxon>
        <taxon>environmental samples</taxon>
    </lineage>
</organism>
<name>A0A6J4VGK8_9BACT</name>
<dbReference type="GO" id="GO:0005840">
    <property type="term" value="C:ribosome"/>
    <property type="evidence" value="ECO:0007669"/>
    <property type="project" value="UniProtKB-KW"/>
</dbReference>
<proteinExistence type="predicted"/>
<dbReference type="AlphaFoldDB" id="A0A6J4VGK8"/>
<feature type="non-terminal residue" evidence="2">
    <location>
        <position position="1"/>
    </location>
</feature>
<protein>
    <submittedName>
        <fullName evidence="2">SSU ribosomal protein S9p (S16e)</fullName>
    </submittedName>
</protein>
<feature type="compositionally biased region" description="Basic and acidic residues" evidence="1">
    <location>
        <begin position="111"/>
        <end position="123"/>
    </location>
</feature>